<comment type="caution">
    <text evidence="1">The sequence shown here is derived from an EMBL/GenBank/DDBJ whole genome shotgun (WGS) entry which is preliminary data.</text>
</comment>
<dbReference type="InterPro" id="IPR052565">
    <property type="entry name" value="Glutaredoxin-like_YDR286C"/>
</dbReference>
<dbReference type="PANTHER" id="PTHR33558">
    <property type="entry name" value="GLUTAREDOXIN-LIKE PROTEIN C5ORF63 HOMOLOG"/>
    <property type="match status" value="1"/>
</dbReference>
<proteinExistence type="predicted"/>
<evidence type="ECO:0000313" key="2">
    <source>
        <dbReference type="EMBL" id="PLR99309.1"/>
    </source>
</evidence>
<dbReference type="EMBL" id="PGVD01000016">
    <property type="protein sequence ID" value="PLR99309.1"/>
    <property type="molecule type" value="Genomic_DNA"/>
</dbReference>
<name>A0A2N5GQM0_9BACI</name>
<evidence type="ECO:0000313" key="1">
    <source>
        <dbReference type="EMBL" id="PLR85371.1"/>
    </source>
</evidence>
<dbReference type="Gene3D" id="3.40.30.10">
    <property type="entry name" value="Glutaredoxin"/>
    <property type="match status" value="1"/>
</dbReference>
<evidence type="ECO:0000313" key="4">
    <source>
        <dbReference type="Proteomes" id="UP000235114"/>
    </source>
</evidence>
<dbReference type="RefSeq" id="WP_101575968.1">
    <property type="nucleotide sequence ID" value="NZ_PGVA01000007.1"/>
</dbReference>
<accession>A0A2N5GQM0</accession>
<keyword evidence="4" id="KW-1185">Reference proteome</keyword>
<dbReference type="EMBL" id="PGVA01000007">
    <property type="protein sequence ID" value="PLR85371.1"/>
    <property type="molecule type" value="Genomic_DNA"/>
</dbReference>
<dbReference type="InterPro" id="IPR036249">
    <property type="entry name" value="Thioredoxin-like_sf"/>
</dbReference>
<reference evidence="1 3" key="1">
    <citation type="submission" date="2017-11" db="EMBL/GenBank/DDBJ databases">
        <title>Comparitive Functional Genomics of Dry Heat Resistant strains isolated from the Viking Spacecraft.</title>
        <authorList>
            <person name="Seuylemezian A."/>
            <person name="Cooper K."/>
            <person name="Vaishampayan P."/>
        </authorList>
    </citation>
    <scope>NUCLEOTIDE SEQUENCE [LARGE SCALE GENOMIC DNA]</scope>
    <source>
        <strain evidence="1 3">M4.6</strain>
    </source>
</reference>
<dbReference type="PANTHER" id="PTHR33558:SF1">
    <property type="entry name" value="GLUTAREDOXIN-LIKE PROTEIN C5ORF63 HOMOLOG"/>
    <property type="match status" value="1"/>
</dbReference>
<dbReference type="OrthoDB" id="32865at2"/>
<dbReference type="Proteomes" id="UP000235114">
    <property type="component" value="Unassembled WGS sequence"/>
</dbReference>
<sequence>MLKLIFYTRTKCPLCDKAKTALIEMRSENPFELEEWDIDESDELTEKYGLMIPVVELDGEMLQYGHIDKFELSKRLQKKD</sequence>
<reference evidence="2 4" key="2">
    <citation type="submission" date="2017-12" db="EMBL/GenBank/DDBJ databases">
        <title>Comparative Functional Genomics of Dry Heat Resistant strains isolated from the Viking Spacecraft.</title>
        <authorList>
            <person name="Seuylemezian A."/>
            <person name="Cooper K."/>
            <person name="Vaishampayan P."/>
        </authorList>
    </citation>
    <scope>NUCLEOTIDE SEQUENCE [LARGE SCALE GENOMIC DNA]</scope>
    <source>
        <strain evidence="2 4">ATCC 29669</strain>
    </source>
</reference>
<organism evidence="1 3">
    <name type="scientific">Bacillus canaveralius</name>
    <dbReference type="NCBI Taxonomy" id="1403243"/>
    <lineage>
        <taxon>Bacteria</taxon>
        <taxon>Bacillati</taxon>
        <taxon>Bacillota</taxon>
        <taxon>Bacilli</taxon>
        <taxon>Bacillales</taxon>
        <taxon>Bacillaceae</taxon>
        <taxon>Bacillus</taxon>
    </lineage>
</organism>
<dbReference type="Pfam" id="PF05768">
    <property type="entry name" value="Glrx-like"/>
    <property type="match status" value="1"/>
</dbReference>
<dbReference type="AlphaFoldDB" id="A0A2N5GQM0"/>
<evidence type="ECO:0000313" key="3">
    <source>
        <dbReference type="Proteomes" id="UP000234951"/>
    </source>
</evidence>
<dbReference type="SUPFAM" id="SSF52833">
    <property type="entry name" value="Thioredoxin-like"/>
    <property type="match status" value="1"/>
</dbReference>
<dbReference type="Proteomes" id="UP000234951">
    <property type="component" value="Unassembled WGS sequence"/>
</dbReference>
<dbReference type="InterPro" id="IPR008554">
    <property type="entry name" value="Glutaredoxin-like"/>
</dbReference>
<protein>
    <submittedName>
        <fullName evidence="1">NrdH-redoxin</fullName>
    </submittedName>
</protein>
<gene>
    <name evidence="1" type="ORF">CU635_04390</name>
    <name evidence="2" type="ORF">CVD25_06155</name>
</gene>